<accession>A0AAE0EPJ7</accession>
<evidence type="ECO:0000313" key="2">
    <source>
        <dbReference type="Proteomes" id="UP001190700"/>
    </source>
</evidence>
<gene>
    <name evidence="1" type="ORF">CYMTET_53602</name>
</gene>
<protein>
    <submittedName>
        <fullName evidence="1">Uncharacterized protein</fullName>
    </submittedName>
</protein>
<comment type="caution">
    <text evidence="1">The sequence shown here is derived from an EMBL/GenBank/DDBJ whole genome shotgun (WGS) entry which is preliminary data.</text>
</comment>
<name>A0AAE0EPJ7_9CHLO</name>
<reference evidence="1 2" key="1">
    <citation type="journal article" date="2015" name="Genome Biol. Evol.">
        <title>Comparative Genomics of a Bacterivorous Green Alga Reveals Evolutionary Causalities and Consequences of Phago-Mixotrophic Mode of Nutrition.</title>
        <authorList>
            <person name="Burns J.A."/>
            <person name="Paasch A."/>
            <person name="Narechania A."/>
            <person name="Kim E."/>
        </authorList>
    </citation>
    <scope>NUCLEOTIDE SEQUENCE [LARGE SCALE GENOMIC DNA]</scope>
    <source>
        <strain evidence="1 2">PLY_AMNH</strain>
    </source>
</reference>
<organism evidence="1 2">
    <name type="scientific">Cymbomonas tetramitiformis</name>
    <dbReference type="NCBI Taxonomy" id="36881"/>
    <lineage>
        <taxon>Eukaryota</taxon>
        <taxon>Viridiplantae</taxon>
        <taxon>Chlorophyta</taxon>
        <taxon>Pyramimonadophyceae</taxon>
        <taxon>Pyramimonadales</taxon>
        <taxon>Pyramimonadaceae</taxon>
        <taxon>Cymbomonas</taxon>
    </lineage>
</organism>
<dbReference type="AlphaFoldDB" id="A0AAE0EPJ7"/>
<keyword evidence="2" id="KW-1185">Reference proteome</keyword>
<dbReference type="EMBL" id="LGRX02035111">
    <property type="protein sequence ID" value="KAK3236243.1"/>
    <property type="molecule type" value="Genomic_DNA"/>
</dbReference>
<proteinExistence type="predicted"/>
<evidence type="ECO:0000313" key="1">
    <source>
        <dbReference type="EMBL" id="KAK3236243.1"/>
    </source>
</evidence>
<dbReference type="Proteomes" id="UP001190700">
    <property type="component" value="Unassembled WGS sequence"/>
</dbReference>
<sequence length="232" mass="24250">MLPAASRGTHGGALGAEARYRREVLLRGPRTTPAAREGVGANPATVAGIFGAAGMREEVGHSLQAFMPVGLEPMRKMAAVFLTNNLNEQAVCAAMCAALSGSKDSSCGQGVLGGDWSDIDYSLGAPQQDALQRLGPSMHTPAAVILQPSSCSAIPAPSAIPSAGERCTLSASSRSPIYPVRRLKRGRVGFQVRAVAHSFWRGGLPPAFRMSVLGSIIKRRTATELQNAISRS</sequence>